<reference evidence="2 3" key="1">
    <citation type="submission" date="2018-11" db="EMBL/GenBank/DDBJ databases">
        <authorList>
            <consortium name="Pathogen Informatics"/>
        </authorList>
    </citation>
    <scope>NUCLEOTIDE SEQUENCE [LARGE SCALE GENOMIC DNA]</scope>
</reference>
<feature type="region of interest" description="Disordered" evidence="1">
    <location>
        <begin position="1"/>
        <end position="166"/>
    </location>
</feature>
<proteinExistence type="predicted"/>
<evidence type="ECO:0000313" key="3">
    <source>
        <dbReference type="Proteomes" id="UP000281553"/>
    </source>
</evidence>
<evidence type="ECO:0000313" key="2">
    <source>
        <dbReference type="EMBL" id="VDN14563.1"/>
    </source>
</evidence>
<sequence length="166" mass="18193">MDFPASSTYDCLCPVDTRDHNELSDDGDVESSPQPPHDDSTDFNKPTLDGTTALHHLAPLPPSQQPAPEAIEKSDGGVPPPVSKQYTPLSPMESDRRPSRPRVAYAPNTSDERLTSFPSQISMLNLTVSRKKQDERKQETEQVPGTDGATPTHTFAPALDHTNYDL</sequence>
<feature type="compositionally biased region" description="Basic and acidic residues" evidence="1">
    <location>
        <begin position="131"/>
        <end position="140"/>
    </location>
</feature>
<evidence type="ECO:0000256" key="1">
    <source>
        <dbReference type="SAM" id="MobiDB-lite"/>
    </source>
</evidence>
<name>A0A3P7LU92_DIBLA</name>
<gene>
    <name evidence="2" type="ORF">DILT_LOCUS10394</name>
</gene>
<organism evidence="2 3">
    <name type="scientific">Dibothriocephalus latus</name>
    <name type="common">Fish tapeworm</name>
    <name type="synonym">Diphyllobothrium latum</name>
    <dbReference type="NCBI Taxonomy" id="60516"/>
    <lineage>
        <taxon>Eukaryota</taxon>
        <taxon>Metazoa</taxon>
        <taxon>Spiralia</taxon>
        <taxon>Lophotrochozoa</taxon>
        <taxon>Platyhelminthes</taxon>
        <taxon>Cestoda</taxon>
        <taxon>Eucestoda</taxon>
        <taxon>Diphyllobothriidea</taxon>
        <taxon>Diphyllobothriidae</taxon>
        <taxon>Dibothriocephalus</taxon>
    </lineage>
</organism>
<accession>A0A3P7LU92</accession>
<dbReference type="AlphaFoldDB" id="A0A3P7LU92"/>
<keyword evidence="3" id="KW-1185">Reference proteome</keyword>
<feature type="compositionally biased region" description="Polar residues" evidence="1">
    <location>
        <begin position="116"/>
        <end position="128"/>
    </location>
</feature>
<dbReference type="EMBL" id="UYRU01059641">
    <property type="protein sequence ID" value="VDN14563.1"/>
    <property type="molecule type" value="Genomic_DNA"/>
</dbReference>
<protein>
    <submittedName>
        <fullName evidence="2">Uncharacterized protein</fullName>
    </submittedName>
</protein>
<dbReference type="Proteomes" id="UP000281553">
    <property type="component" value="Unassembled WGS sequence"/>
</dbReference>